<organism evidence="10 11">
    <name type="scientific">Psychrobacter sanguinis</name>
    <dbReference type="NCBI Taxonomy" id="861445"/>
    <lineage>
        <taxon>Bacteria</taxon>
        <taxon>Pseudomonadati</taxon>
        <taxon>Pseudomonadota</taxon>
        <taxon>Gammaproteobacteria</taxon>
        <taxon>Moraxellales</taxon>
        <taxon>Moraxellaceae</taxon>
        <taxon>Psychrobacter</taxon>
    </lineage>
</organism>
<comment type="domain">
    <text evidence="7">The N-terminal region contains the highly conserved SGGXDS motif, predicted to be a P-loop motif involved in ATP binding.</text>
</comment>
<dbReference type="SUPFAM" id="SSF52402">
    <property type="entry name" value="Adenine nucleotide alpha hydrolases-like"/>
    <property type="match status" value="1"/>
</dbReference>
<proteinExistence type="inferred from homology"/>
<dbReference type="HAMAP" id="MF_01161">
    <property type="entry name" value="tRNA_Ile_lys_synt"/>
    <property type="match status" value="1"/>
</dbReference>
<evidence type="ECO:0000256" key="4">
    <source>
        <dbReference type="ARBA" id="ARBA00022741"/>
    </source>
</evidence>
<keyword evidence="11" id="KW-1185">Reference proteome</keyword>
<dbReference type="NCBIfam" id="TIGR02432">
    <property type="entry name" value="lysidine_TilS_N"/>
    <property type="match status" value="1"/>
</dbReference>
<dbReference type="GO" id="GO:0005524">
    <property type="term" value="F:ATP binding"/>
    <property type="evidence" value="ECO:0007669"/>
    <property type="project" value="UniProtKB-UniRule"/>
</dbReference>
<dbReference type="Gene3D" id="3.40.50.620">
    <property type="entry name" value="HUPs"/>
    <property type="match status" value="1"/>
</dbReference>
<evidence type="ECO:0000256" key="7">
    <source>
        <dbReference type="HAMAP-Rule" id="MF_01161"/>
    </source>
</evidence>
<comment type="subcellular location">
    <subcellularLocation>
        <location evidence="7">Cytoplasm</location>
    </subcellularLocation>
</comment>
<comment type="caution">
    <text evidence="10">The sequence shown here is derived from an EMBL/GenBank/DDBJ whole genome shotgun (WGS) entry which is preliminary data.</text>
</comment>
<evidence type="ECO:0000259" key="8">
    <source>
        <dbReference type="Pfam" id="PF01171"/>
    </source>
</evidence>
<evidence type="ECO:0000256" key="2">
    <source>
        <dbReference type="ARBA" id="ARBA00022598"/>
    </source>
</evidence>
<reference evidence="10 11" key="1">
    <citation type="journal article" date="2019" name="PLoS ONE">
        <title>Pup mortality in New Zealand sea lions (Phocarctos hookeri) at Enderby Island, Auckland Islands, 2013-18.</title>
        <authorList>
            <person name="Michael S.A."/>
            <person name="Hayman D.T.S."/>
            <person name="Gray R."/>
            <person name="Zhang J."/>
            <person name="Rogers L."/>
            <person name="Roe W.D."/>
        </authorList>
    </citation>
    <scope>NUCLEOTIDE SEQUENCE [LARGE SCALE GENOMIC DNA]</scope>
    <source>
        <strain evidence="10 11">SM868</strain>
    </source>
</reference>
<dbReference type="GO" id="GO:0032267">
    <property type="term" value="F:tRNA(Ile)-lysidine synthase activity"/>
    <property type="evidence" value="ECO:0007669"/>
    <property type="project" value="UniProtKB-EC"/>
</dbReference>
<feature type="domain" description="tRNA(Ile)-lysidine synthase substrate-binding" evidence="9">
    <location>
        <begin position="281"/>
        <end position="351"/>
    </location>
</feature>
<dbReference type="CDD" id="cd01992">
    <property type="entry name" value="TilS_N"/>
    <property type="match status" value="1"/>
</dbReference>
<dbReference type="Proteomes" id="UP000442109">
    <property type="component" value="Unassembled WGS sequence"/>
</dbReference>
<dbReference type="SUPFAM" id="SSF82829">
    <property type="entry name" value="MesJ substrate recognition domain-like"/>
    <property type="match status" value="1"/>
</dbReference>
<keyword evidence="4 7" id="KW-0547">Nucleotide-binding</keyword>
<evidence type="ECO:0000256" key="5">
    <source>
        <dbReference type="ARBA" id="ARBA00022840"/>
    </source>
</evidence>
<dbReference type="Gene3D" id="1.20.59.20">
    <property type="match status" value="1"/>
</dbReference>
<dbReference type="EMBL" id="WFKQ01000001">
    <property type="protein sequence ID" value="MUG31493.1"/>
    <property type="molecule type" value="Genomic_DNA"/>
</dbReference>
<feature type="domain" description="tRNA(Ile)-lysidine/2-thiocytidine synthase N-terminal" evidence="8">
    <location>
        <begin position="27"/>
        <end position="207"/>
    </location>
</feature>
<dbReference type="PANTHER" id="PTHR43033:SF1">
    <property type="entry name" value="TRNA(ILE)-LYSIDINE SYNTHASE-RELATED"/>
    <property type="match status" value="1"/>
</dbReference>
<dbReference type="EC" id="6.3.4.19" evidence="7"/>
<evidence type="ECO:0000259" key="9">
    <source>
        <dbReference type="Pfam" id="PF09179"/>
    </source>
</evidence>
<evidence type="ECO:0000313" key="11">
    <source>
        <dbReference type="Proteomes" id="UP000442109"/>
    </source>
</evidence>
<dbReference type="InterPro" id="IPR012795">
    <property type="entry name" value="tRNA_Ile_lys_synt_N"/>
</dbReference>
<dbReference type="GO" id="GO:0005737">
    <property type="term" value="C:cytoplasm"/>
    <property type="evidence" value="ECO:0007669"/>
    <property type="project" value="UniProtKB-SubCell"/>
</dbReference>
<feature type="binding site" evidence="7">
    <location>
        <begin position="32"/>
        <end position="37"/>
    </location>
    <ligand>
        <name>ATP</name>
        <dbReference type="ChEBI" id="CHEBI:30616"/>
    </ligand>
</feature>
<dbReference type="AlphaFoldDB" id="A0A844LY51"/>
<gene>
    <name evidence="7 10" type="primary">tilS</name>
    <name evidence="10" type="ORF">GB996_01640</name>
</gene>
<dbReference type="InterPro" id="IPR014729">
    <property type="entry name" value="Rossmann-like_a/b/a_fold"/>
</dbReference>
<keyword evidence="3 7" id="KW-0819">tRNA processing</keyword>
<name>A0A844LY51_9GAMM</name>
<evidence type="ECO:0000256" key="1">
    <source>
        <dbReference type="ARBA" id="ARBA00022490"/>
    </source>
</evidence>
<sequence length="525" mass="59106">MTTPVCISQAFMDSFHAHHAQLLGKRVWLACSGGRDSLGLALLCRTLFDQGRLPFLPQLIHVNHGMQAANDEWAQQVAQWAQQHDMACQIIGLNLTHKSEQAARDGRYQAMMQLMNQDDVLILGHHQDDQVETLLMRLFNGAGVTGLGAMREWSSKQAHTAQSPSDVNKPRQRIFLWRPWLEISRAQITEYAQRHNLKYIDDPTNVAQSPSKLALQTLNDRAWLRSVLLPHITKRYPQASEAMARTAQLMQQASDSIDEQVTQDLVQVALAATEQQSVIALDKLAGLSAPRQAALIHHWLAPRPNQLPPSKRLVDEVLTLSFRQDSNHQTCLYFDAGSEQYQVRRYQNKLYRLQHAYAQWLQMMPHQIHLPLAHNAEELSLNLADTDVLSLKQSGLEFDWQLTGVRGLMAHLARLLNSADAKVTPCQLIFEPLPRTIKLALAGRSGRKSGKKLLQALDQPSFMRGSVVLCRLDMMGSDGILQDSSTAVPLFIICIDRIWVLQSQFTALINQLLATEVLSTQILEC</sequence>
<keyword evidence="2 7" id="KW-0436">Ligase</keyword>
<comment type="similarity">
    <text evidence="7">Belongs to the tRNA(Ile)-lysidine synthase family.</text>
</comment>
<evidence type="ECO:0000256" key="3">
    <source>
        <dbReference type="ARBA" id="ARBA00022694"/>
    </source>
</evidence>
<comment type="catalytic activity">
    <reaction evidence="6 7">
        <text>cytidine(34) in tRNA(Ile2) + L-lysine + ATP = lysidine(34) in tRNA(Ile2) + AMP + diphosphate + H(+)</text>
        <dbReference type="Rhea" id="RHEA:43744"/>
        <dbReference type="Rhea" id="RHEA-COMP:10625"/>
        <dbReference type="Rhea" id="RHEA-COMP:10670"/>
        <dbReference type="ChEBI" id="CHEBI:15378"/>
        <dbReference type="ChEBI" id="CHEBI:30616"/>
        <dbReference type="ChEBI" id="CHEBI:32551"/>
        <dbReference type="ChEBI" id="CHEBI:33019"/>
        <dbReference type="ChEBI" id="CHEBI:82748"/>
        <dbReference type="ChEBI" id="CHEBI:83665"/>
        <dbReference type="ChEBI" id="CHEBI:456215"/>
        <dbReference type="EC" id="6.3.4.19"/>
    </reaction>
</comment>
<keyword evidence="1 7" id="KW-0963">Cytoplasm</keyword>
<evidence type="ECO:0000313" key="10">
    <source>
        <dbReference type="EMBL" id="MUG31493.1"/>
    </source>
</evidence>
<dbReference type="Pfam" id="PF09179">
    <property type="entry name" value="TilS"/>
    <property type="match status" value="1"/>
</dbReference>
<dbReference type="InterPro" id="IPR012094">
    <property type="entry name" value="tRNA_Ile_lys_synt"/>
</dbReference>
<keyword evidence="5 7" id="KW-0067">ATP-binding</keyword>
<accession>A0A844LY51</accession>
<dbReference type="Pfam" id="PF01171">
    <property type="entry name" value="ATP_bind_3"/>
    <property type="match status" value="1"/>
</dbReference>
<protein>
    <recommendedName>
        <fullName evidence="7">tRNA(Ile)-lysidine synthase</fullName>
        <ecNumber evidence="7">6.3.4.19</ecNumber>
    </recommendedName>
    <alternativeName>
        <fullName evidence="7">tRNA(Ile)-2-lysyl-cytidine synthase</fullName>
    </alternativeName>
    <alternativeName>
        <fullName evidence="7">tRNA(Ile)-lysidine synthetase</fullName>
    </alternativeName>
</protein>
<dbReference type="OrthoDB" id="9807403at2"/>
<dbReference type="GO" id="GO:0006400">
    <property type="term" value="P:tRNA modification"/>
    <property type="evidence" value="ECO:0007669"/>
    <property type="project" value="UniProtKB-UniRule"/>
</dbReference>
<dbReference type="InterPro" id="IPR011063">
    <property type="entry name" value="TilS/TtcA_N"/>
</dbReference>
<dbReference type="RefSeq" id="WP_155586653.1">
    <property type="nucleotide sequence ID" value="NZ_WFKQ01000001.1"/>
</dbReference>
<dbReference type="PANTHER" id="PTHR43033">
    <property type="entry name" value="TRNA(ILE)-LYSIDINE SYNTHASE-RELATED"/>
    <property type="match status" value="1"/>
</dbReference>
<comment type="function">
    <text evidence="7">Ligates lysine onto the cytidine present at position 34 of the AUA codon-specific tRNA(Ile) that contains the anticodon CAU, in an ATP-dependent manner. Cytidine is converted to lysidine, thus changing the amino acid specificity of the tRNA from methionine to isoleucine.</text>
</comment>
<evidence type="ECO:0000256" key="6">
    <source>
        <dbReference type="ARBA" id="ARBA00048539"/>
    </source>
</evidence>
<dbReference type="InterPro" id="IPR015262">
    <property type="entry name" value="tRNA_Ile_lys_synt_subst-bd"/>
</dbReference>